<evidence type="ECO:0000256" key="3">
    <source>
        <dbReference type="ARBA" id="ARBA00022475"/>
    </source>
</evidence>
<feature type="transmembrane region" description="Helical" evidence="7">
    <location>
        <begin position="181"/>
        <end position="206"/>
    </location>
</feature>
<keyword evidence="4 7" id="KW-0812">Transmembrane</keyword>
<comment type="similarity">
    <text evidence="7">Belongs to the binding-protein-dependent transport system permease family.</text>
</comment>
<dbReference type="CDD" id="cd06261">
    <property type="entry name" value="TM_PBP2"/>
    <property type="match status" value="1"/>
</dbReference>
<dbReference type="GO" id="GO:0005886">
    <property type="term" value="C:plasma membrane"/>
    <property type="evidence" value="ECO:0007669"/>
    <property type="project" value="UniProtKB-SubCell"/>
</dbReference>
<evidence type="ECO:0000256" key="2">
    <source>
        <dbReference type="ARBA" id="ARBA00022448"/>
    </source>
</evidence>
<accession>A0A2Z2MMM1</accession>
<evidence type="ECO:0000256" key="6">
    <source>
        <dbReference type="ARBA" id="ARBA00023136"/>
    </source>
</evidence>
<dbReference type="GeneID" id="33326455"/>
<evidence type="ECO:0000313" key="10">
    <source>
        <dbReference type="Proteomes" id="UP000250272"/>
    </source>
</evidence>
<proteinExistence type="inferred from homology"/>
<feature type="transmembrane region" description="Helical" evidence="7">
    <location>
        <begin position="12"/>
        <end position="34"/>
    </location>
</feature>
<dbReference type="OrthoDB" id="97781at2157"/>
<keyword evidence="10" id="KW-1185">Reference proteome</keyword>
<gene>
    <name evidence="9" type="ORF">A3L01_06725</name>
</gene>
<dbReference type="SUPFAM" id="SSF161098">
    <property type="entry name" value="MetI-like"/>
    <property type="match status" value="1"/>
</dbReference>
<dbReference type="Gene3D" id="1.10.3720.10">
    <property type="entry name" value="MetI-like"/>
    <property type="match status" value="1"/>
</dbReference>
<dbReference type="AlphaFoldDB" id="A0A2Z2MMM1"/>
<evidence type="ECO:0000259" key="8">
    <source>
        <dbReference type="PROSITE" id="PS50928"/>
    </source>
</evidence>
<feature type="transmembrane region" description="Helical" evidence="7">
    <location>
        <begin position="69"/>
        <end position="92"/>
    </location>
</feature>
<dbReference type="PANTHER" id="PTHR32243">
    <property type="entry name" value="MALTOSE TRANSPORT SYSTEM PERMEASE-RELATED"/>
    <property type="match status" value="1"/>
</dbReference>
<dbReference type="Proteomes" id="UP000250272">
    <property type="component" value="Chromosome"/>
</dbReference>
<feature type="transmembrane region" description="Helical" evidence="7">
    <location>
        <begin position="104"/>
        <end position="125"/>
    </location>
</feature>
<dbReference type="InterPro" id="IPR050901">
    <property type="entry name" value="BP-dep_ABC_trans_perm"/>
</dbReference>
<feature type="domain" description="ABC transmembrane type-1" evidence="8">
    <location>
        <begin position="69"/>
        <end position="259"/>
    </location>
</feature>
<protein>
    <recommendedName>
        <fullName evidence="8">ABC transmembrane type-1 domain-containing protein</fullName>
    </recommendedName>
</protein>
<feature type="transmembrane region" description="Helical" evidence="7">
    <location>
        <begin position="137"/>
        <end position="160"/>
    </location>
</feature>
<dbReference type="EMBL" id="CP015101">
    <property type="protein sequence ID" value="ASJ05074.1"/>
    <property type="molecule type" value="Genomic_DNA"/>
</dbReference>
<reference evidence="9 10" key="1">
    <citation type="submission" date="2016-04" db="EMBL/GenBank/DDBJ databases">
        <title>Complete genome sequence of Thermococcus barossii type strain SHCK-94.</title>
        <authorList>
            <person name="Oger P.M."/>
        </authorList>
    </citation>
    <scope>NUCLEOTIDE SEQUENCE [LARGE SCALE GENOMIC DNA]</scope>
    <source>
        <strain evidence="9 10">SHCK-94</strain>
    </source>
</reference>
<evidence type="ECO:0000256" key="5">
    <source>
        <dbReference type="ARBA" id="ARBA00022989"/>
    </source>
</evidence>
<dbReference type="PANTHER" id="PTHR32243:SF24">
    <property type="entry name" value="DIACETYLCHITOBIOSE UPTAKE SYSTEM PERMEASE PROTEIN NGCG"/>
    <property type="match status" value="1"/>
</dbReference>
<feature type="transmembrane region" description="Helical" evidence="7">
    <location>
        <begin position="238"/>
        <end position="259"/>
    </location>
</feature>
<dbReference type="GO" id="GO:0055085">
    <property type="term" value="P:transmembrane transport"/>
    <property type="evidence" value="ECO:0007669"/>
    <property type="project" value="InterPro"/>
</dbReference>
<keyword evidence="2 7" id="KW-0813">Transport</keyword>
<dbReference type="PROSITE" id="PS50928">
    <property type="entry name" value="ABC_TM1"/>
    <property type="match status" value="1"/>
</dbReference>
<keyword evidence="6 7" id="KW-0472">Membrane</keyword>
<dbReference type="Pfam" id="PF00528">
    <property type="entry name" value="BPD_transp_1"/>
    <property type="match status" value="1"/>
</dbReference>
<comment type="subcellular location">
    <subcellularLocation>
        <location evidence="1 7">Cell membrane</location>
        <topology evidence="1 7">Multi-pass membrane protein</topology>
    </subcellularLocation>
</comment>
<dbReference type="KEGG" id="tbs:A3L01_06725"/>
<evidence type="ECO:0000256" key="1">
    <source>
        <dbReference type="ARBA" id="ARBA00004651"/>
    </source>
</evidence>
<organism evidence="9 10">
    <name type="scientific">Thermococcus barossii</name>
    <dbReference type="NCBI Taxonomy" id="54077"/>
    <lineage>
        <taxon>Archaea</taxon>
        <taxon>Methanobacteriati</taxon>
        <taxon>Methanobacteriota</taxon>
        <taxon>Thermococci</taxon>
        <taxon>Thermococcales</taxon>
        <taxon>Thermococcaceae</taxon>
        <taxon>Thermococcus</taxon>
    </lineage>
</organism>
<evidence type="ECO:0000256" key="4">
    <source>
        <dbReference type="ARBA" id="ARBA00022692"/>
    </source>
</evidence>
<keyword evidence="5 7" id="KW-1133">Transmembrane helix</keyword>
<sequence length="273" mass="30859">MKVSTRYKVTINLVAWSIGLMLLIPLLGLIMTSVRPFDEIVNGWWNLRNAHFIIDNYVSVWDAGFWKNILNSILIATVATVIPILIAGMAAYGFTSFSFPIKTMLFLTLVAIQVVPQQAVIVPLLRLFRDLHLYDQYYGIILVHTAFALPWTIFFLRNFFMSIPKDYEEAARIDGLSDVGIYFKVILPIAMPAVISVAVVQFIFVWQDLFFAITLLRPEKWPVSAGVTQFISRYNPNWGQLTAAGVLAILVPITVYIVLQKYYMRGVSGGIKG</sequence>
<dbReference type="RefSeq" id="WP_088865081.1">
    <property type="nucleotide sequence ID" value="NZ_CP015101.1"/>
</dbReference>
<evidence type="ECO:0000256" key="7">
    <source>
        <dbReference type="RuleBase" id="RU363032"/>
    </source>
</evidence>
<keyword evidence="3" id="KW-1003">Cell membrane</keyword>
<dbReference type="InterPro" id="IPR000515">
    <property type="entry name" value="MetI-like"/>
</dbReference>
<name>A0A2Z2MMM1_9EURY</name>
<evidence type="ECO:0000313" key="9">
    <source>
        <dbReference type="EMBL" id="ASJ05074.1"/>
    </source>
</evidence>
<dbReference type="InterPro" id="IPR035906">
    <property type="entry name" value="MetI-like_sf"/>
</dbReference>